<proteinExistence type="predicted"/>
<dbReference type="EMBL" id="JABWDY010002248">
    <property type="protein sequence ID" value="KAF5206812.1"/>
    <property type="molecule type" value="Genomic_DNA"/>
</dbReference>
<dbReference type="Proteomes" id="UP000554482">
    <property type="component" value="Unassembled WGS sequence"/>
</dbReference>
<sequence length="99" mass="11459">MDANRNKGNVDALDWALNRVVRPKDTVIVVGTICEFGKKTSCFPFYMGIGISAIWERLEFSGQGEMIPKLVEEEIAKKTEQYQRTLQPFYRQCKKNKVR</sequence>
<protein>
    <submittedName>
        <fullName evidence="1">Uncharacterized protein</fullName>
    </submittedName>
</protein>
<name>A0A7J6XEI3_THATH</name>
<accession>A0A7J6XEI3</accession>
<comment type="caution">
    <text evidence="1">The sequence shown here is derived from an EMBL/GenBank/DDBJ whole genome shotgun (WGS) entry which is preliminary data.</text>
</comment>
<organism evidence="1 2">
    <name type="scientific">Thalictrum thalictroides</name>
    <name type="common">Rue-anemone</name>
    <name type="synonym">Anemone thalictroides</name>
    <dbReference type="NCBI Taxonomy" id="46969"/>
    <lineage>
        <taxon>Eukaryota</taxon>
        <taxon>Viridiplantae</taxon>
        <taxon>Streptophyta</taxon>
        <taxon>Embryophyta</taxon>
        <taxon>Tracheophyta</taxon>
        <taxon>Spermatophyta</taxon>
        <taxon>Magnoliopsida</taxon>
        <taxon>Ranunculales</taxon>
        <taxon>Ranunculaceae</taxon>
        <taxon>Thalictroideae</taxon>
        <taxon>Thalictrum</taxon>
    </lineage>
</organism>
<evidence type="ECO:0000313" key="1">
    <source>
        <dbReference type="EMBL" id="KAF5206812.1"/>
    </source>
</evidence>
<dbReference type="OrthoDB" id="1917297at2759"/>
<dbReference type="AlphaFoldDB" id="A0A7J6XEI3"/>
<gene>
    <name evidence="1" type="ORF">FRX31_003604</name>
</gene>
<keyword evidence="2" id="KW-1185">Reference proteome</keyword>
<evidence type="ECO:0000313" key="2">
    <source>
        <dbReference type="Proteomes" id="UP000554482"/>
    </source>
</evidence>
<reference evidence="1 2" key="1">
    <citation type="submission" date="2020-06" db="EMBL/GenBank/DDBJ databases">
        <title>Transcriptomic and genomic resources for Thalictrum thalictroides and T. hernandezii: Facilitating candidate gene discovery in an emerging model plant lineage.</title>
        <authorList>
            <person name="Arias T."/>
            <person name="Riano-Pachon D.M."/>
            <person name="Di Stilio V.S."/>
        </authorList>
    </citation>
    <scope>NUCLEOTIDE SEQUENCE [LARGE SCALE GENOMIC DNA]</scope>
    <source>
        <strain evidence="2">cv. WT478/WT964</strain>
        <tissue evidence="1">Leaves</tissue>
    </source>
</reference>